<gene>
    <name evidence="2" type="ORF">ETAA8_64270</name>
</gene>
<dbReference type="PROSITE" id="PS51318">
    <property type="entry name" value="TAT"/>
    <property type="match status" value="1"/>
</dbReference>
<dbReference type="KEGG" id="aagg:ETAA8_64270"/>
<protein>
    <recommendedName>
        <fullName evidence="4">DUF1501 domain-containing protein</fullName>
    </recommendedName>
</protein>
<name>A0A517YM29_9BACT</name>
<sequence>MNPLFSRRELLKSSSCGFGLLALAGLCEQQLKASPAASESASSNPLAPRLPHFTPKAKRVIFMFMQGGPSHVDTFDYKPGLEKDDGKSPGQVPGKGNRKLLKSPWKFNPSGNSGLPISELFPHLSKHADDLCLLNSLHCDLPNHPQAAVQMHTGNFQFVRPSLGAWVLYGLGSENQELPGFITINPIARIGGAQNYGSSFLPAAFQGTKIGGEGVQLARASVPNIRNAELSGPQQRQQLDLLQKLNQDRLSADQVNPQLEGVIESYELAFRMQSAVPKVMDFADESPATLAAYGIGGAAGAKAVGKGGGGTDNFGRQCLMARRFAEAGVRFIEVGFGGWDQHASLRNRLTANCSGIDQPIAALLNDLKQRSMLKDTLVIWGGEFGRTPHAQNEDGRDHNATGFSMFMAGGGVKGGLRYGATDEHGIKAVEDKMHIHDLHATVLHLMGLDHEKLTYRYSGRDFRLTDVHGNIATKIIA</sequence>
<evidence type="ECO:0008006" key="4">
    <source>
        <dbReference type="Google" id="ProtNLM"/>
    </source>
</evidence>
<dbReference type="Proteomes" id="UP000315017">
    <property type="component" value="Chromosome"/>
</dbReference>
<feature type="region of interest" description="Disordered" evidence="1">
    <location>
        <begin position="75"/>
        <end position="105"/>
    </location>
</feature>
<keyword evidence="3" id="KW-1185">Reference proteome</keyword>
<dbReference type="RefSeq" id="WP_145098141.1">
    <property type="nucleotide sequence ID" value="NZ_CP036274.1"/>
</dbReference>
<dbReference type="InterPro" id="IPR010869">
    <property type="entry name" value="DUF1501"/>
</dbReference>
<evidence type="ECO:0000313" key="3">
    <source>
        <dbReference type="Proteomes" id="UP000315017"/>
    </source>
</evidence>
<dbReference type="PANTHER" id="PTHR43737:SF1">
    <property type="entry name" value="DUF1501 DOMAIN-CONTAINING PROTEIN"/>
    <property type="match status" value="1"/>
</dbReference>
<dbReference type="OrthoDB" id="127333at2"/>
<dbReference type="SUPFAM" id="SSF53649">
    <property type="entry name" value="Alkaline phosphatase-like"/>
    <property type="match status" value="1"/>
</dbReference>
<dbReference type="InterPro" id="IPR017850">
    <property type="entry name" value="Alkaline_phosphatase_core_sf"/>
</dbReference>
<dbReference type="Pfam" id="PF07394">
    <property type="entry name" value="DUF1501"/>
    <property type="match status" value="1"/>
</dbReference>
<dbReference type="EMBL" id="CP036274">
    <property type="protein sequence ID" value="QDU31274.1"/>
    <property type="molecule type" value="Genomic_DNA"/>
</dbReference>
<organism evidence="2 3">
    <name type="scientific">Anatilimnocola aggregata</name>
    <dbReference type="NCBI Taxonomy" id="2528021"/>
    <lineage>
        <taxon>Bacteria</taxon>
        <taxon>Pseudomonadati</taxon>
        <taxon>Planctomycetota</taxon>
        <taxon>Planctomycetia</taxon>
        <taxon>Pirellulales</taxon>
        <taxon>Pirellulaceae</taxon>
        <taxon>Anatilimnocola</taxon>
    </lineage>
</organism>
<evidence type="ECO:0000256" key="1">
    <source>
        <dbReference type="SAM" id="MobiDB-lite"/>
    </source>
</evidence>
<feature type="compositionally biased region" description="Basic and acidic residues" evidence="1">
    <location>
        <begin position="75"/>
        <end position="87"/>
    </location>
</feature>
<dbReference type="AlphaFoldDB" id="A0A517YM29"/>
<dbReference type="PANTHER" id="PTHR43737">
    <property type="entry name" value="BLL7424 PROTEIN"/>
    <property type="match status" value="1"/>
</dbReference>
<dbReference type="InterPro" id="IPR006311">
    <property type="entry name" value="TAT_signal"/>
</dbReference>
<proteinExistence type="predicted"/>
<accession>A0A517YM29</accession>
<reference evidence="2 3" key="1">
    <citation type="submission" date="2019-02" db="EMBL/GenBank/DDBJ databases">
        <title>Deep-cultivation of Planctomycetes and their phenomic and genomic characterization uncovers novel biology.</title>
        <authorList>
            <person name="Wiegand S."/>
            <person name="Jogler M."/>
            <person name="Boedeker C."/>
            <person name="Pinto D."/>
            <person name="Vollmers J."/>
            <person name="Rivas-Marin E."/>
            <person name="Kohn T."/>
            <person name="Peeters S.H."/>
            <person name="Heuer A."/>
            <person name="Rast P."/>
            <person name="Oberbeckmann S."/>
            <person name="Bunk B."/>
            <person name="Jeske O."/>
            <person name="Meyerdierks A."/>
            <person name="Storesund J.E."/>
            <person name="Kallscheuer N."/>
            <person name="Luecker S."/>
            <person name="Lage O.M."/>
            <person name="Pohl T."/>
            <person name="Merkel B.J."/>
            <person name="Hornburger P."/>
            <person name="Mueller R.-W."/>
            <person name="Bruemmer F."/>
            <person name="Labrenz M."/>
            <person name="Spormann A.M."/>
            <person name="Op den Camp H."/>
            <person name="Overmann J."/>
            <person name="Amann R."/>
            <person name="Jetten M.S.M."/>
            <person name="Mascher T."/>
            <person name="Medema M.H."/>
            <person name="Devos D.P."/>
            <person name="Kaster A.-K."/>
            <person name="Ovreas L."/>
            <person name="Rohde M."/>
            <person name="Galperin M.Y."/>
            <person name="Jogler C."/>
        </authorList>
    </citation>
    <scope>NUCLEOTIDE SEQUENCE [LARGE SCALE GENOMIC DNA]</scope>
    <source>
        <strain evidence="2 3">ETA_A8</strain>
    </source>
</reference>
<evidence type="ECO:0000313" key="2">
    <source>
        <dbReference type="EMBL" id="QDU31274.1"/>
    </source>
</evidence>
<dbReference type="Gene3D" id="3.40.720.10">
    <property type="entry name" value="Alkaline Phosphatase, subunit A"/>
    <property type="match status" value="1"/>
</dbReference>